<feature type="transmembrane region" description="Helical" evidence="1">
    <location>
        <begin position="71"/>
        <end position="92"/>
    </location>
</feature>
<evidence type="ECO:0000313" key="3">
    <source>
        <dbReference type="Proteomes" id="UP000187261"/>
    </source>
</evidence>
<name>A0A1U7Q0R2_9FLAO</name>
<dbReference type="EMBL" id="FTPU01000036">
    <property type="protein sequence ID" value="SIT97970.1"/>
    <property type="molecule type" value="Genomic_DNA"/>
</dbReference>
<keyword evidence="1" id="KW-0812">Transmembrane</keyword>
<dbReference type="RefSeq" id="WP_076784082.1">
    <property type="nucleotide sequence ID" value="NZ_FTPU01000036.1"/>
</dbReference>
<protein>
    <submittedName>
        <fullName evidence="2">Uncharacterized protein</fullName>
    </submittedName>
</protein>
<feature type="transmembrane region" description="Helical" evidence="1">
    <location>
        <begin position="48"/>
        <end position="65"/>
    </location>
</feature>
<dbReference type="Proteomes" id="UP000187261">
    <property type="component" value="Unassembled WGS sequence"/>
</dbReference>
<accession>A0A1U7Q0R2</accession>
<evidence type="ECO:0000313" key="2">
    <source>
        <dbReference type="EMBL" id="SIT97970.1"/>
    </source>
</evidence>
<sequence>METIFNIFYLSCFALIIVQVILLVLYFKPLIISVLNGIIKNFDKSKDIAVLLMFLIAILFSIYGFSNWKGIPLDLLTVTMVVLFTNVCIFMVKKVKKENDFQRKNSSPFHPVKREKVEELLFYLKSNDIFSSETSLLSFEQLIAGYRLEEPIVYIGKYKGNLTYSYLILLLKVLMKKENFEFQKVFKIIKDNFIFQAKDSKTNETIFQDGKNRPIEQSFTKINSSTLVDYQEDFYEKIINICKSDMS</sequence>
<keyword evidence="1" id="KW-0472">Membrane</keyword>
<dbReference type="STRING" id="1121284.SAMN05660493_02701"/>
<evidence type="ECO:0000256" key="1">
    <source>
        <dbReference type="SAM" id="Phobius"/>
    </source>
</evidence>
<dbReference type="AlphaFoldDB" id="A0A1U7Q0R2"/>
<keyword evidence="1" id="KW-1133">Transmembrane helix</keyword>
<proteinExistence type="predicted"/>
<keyword evidence="3" id="KW-1185">Reference proteome</keyword>
<gene>
    <name evidence="2" type="ORF">SAMN05660493_02701</name>
</gene>
<organism evidence="2 3">
    <name type="scientific">Epilithonimonas bovis DSM 19482</name>
    <dbReference type="NCBI Taxonomy" id="1121284"/>
    <lineage>
        <taxon>Bacteria</taxon>
        <taxon>Pseudomonadati</taxon>
        <taxon>Bacteroidota</taxon>
        <taxon>Flavobacteriia</taxon>
        <taxon>Flavobacteriales</taxon>
        <taxon>Weeksellaceae</taxon>
        <taxon>Chryseobacterium group</taxon>
        <taxon>Epilithonimonas</taxon>
    </lineage>
</organism>
<reference evidence="3" key="1">
    <citation type="submission" date="2016-10" db="EMBL/GenBank/DDBJ databases">
        <authorList>
            <person name="Varghese N."/>
            <person name="Submissions S."/>
        </authorList>
    </citation>
    <scope>NUCLEOTIDE SEQUENCE [LARGE SCALE GENOMIC DNA]</scope>
    <source>
        <strain evidence="3">DSM 19482</strain>
    </source>
</reference>
<feature type="transmembrane region" description="Helical" evidence="1">
    <location>
        <begin position="6"/>
        <end position="27"/>
    </location>
</feature>